<dbReference type="Proteomes" id="UP000476411">
    <property type="component" value="Chromosome"/>
</dbReference>
<organism evidence="2 3">
    <name type="scientific">Chitinophaga agri</name>
    <dbReference type="NCBI Taxonomy" id="2703787"/>
    <lineage>
        <taxon>Bacteria</taxon>
        <taxon>Pseudomonadati</taxon>
        <taxon>Bacteroidota</taxon>
        <taxon>Chitinophagia</taxon>
        <taxon>Chitinophagales</taxon>
        <taxon>Chitinophagaceae</taxon>
        <taxon>Chitinophaga</taxon>
    </lineage>
</organism>
<evidence type="ECO:0000256" key="1">
    <source>
        <dbReference type="SAM" id="SignalP"/>
    </source>
</evidence>
<proteinExistence type="predicted"/>
<dbReference type="EMBL" id="CP048113">
    <property type="protein sequence ID" value="QHS62171.1"/>
    <property type="molecule type" value="Genomic_DNA"/>
</dbReference>
<dbReference type="KEGG" id="chih:GWR21_21940"/>
<accession>A0A6B9ZKQ9</accession>
<gene>
    <name evidence="2" type="ORF">GWR21_21940</name>
</gene>
<feature type="signal peptide" evidence="1">
    <location>
        <begin position="1"/>
        <end position="23"/>
    </location>
</feature>
<dbReference type="PROSITE" id="PS51257">
    <property type="entry name" value="PROKAR_LIPOPROTEIN"/>
    <property type="match status" value="1"/>
</dbReference>
<reference evidence="2 3" key="1">
    <citation type="submission" date="2020-01" db="EMBL/GenBank/DDBJ databases">
        <title>Complete genome sequence of Chitinophaga sp. H33E-04 isolated from quinoa roots.</title>
        <authorList>
            <person name="Weon H.-Y."/>
            <person name="Lee S.A."/>
        </authorList>
    </citation>
    <scope>NUCLEOTIDE SEQUENCE [LARGE SCALE GENOMIC DNA]</scope>
    <source>
        <strain evidence="2 3">H33E-04</strain>
    </source>
</reference>
<feature type="chain" id="PRO_5025366190" evidence="1">
    <location>
        <begin position="24"/>
        <end position="121"/>
    </location>
</feature>
<evidence type="ECO:0000313" key="2">
    <source>
        <dbReference type="EMBL" id="QHS62171.1"/>
    </source>
</evidence>
<keyword evidence="1" id="KW-0732">Signal</keyword>
<keyword evidence="3" id="KW-1185">Reference proteome</keyword>
<evidence type="ECO:0000313" key="3">
    <source>
        <dbReference type="Proteomes" id="UP000476411"/>
    </source>
</evidence>
<protein>
    <submittedName>
        <fullName evidence="2">Uncharacterized protein</fullName>
    </submittedName>
</protein>
<sequence length="121" mass="13279">MKFTCTLLVLFACLLTVSGGCSKDNIEEKTIIQKGLIGKIVYSSCAATVVQVMNKDIGVTWTNCHDRQVYENVLSVAIINRAGIAIGEEFHFNIIEKEPQIVCDMLDCGPIAKETILITGR</sequence>
<name>A0A6B9ZKQ9_9BACT</name>
<dbReference type="AlphaFoldDB" id="A0A6B9ZKQ9"/>
<dbReference type="RefSeq" id="WP_162333824.1">
    <property type="nucleotide sequence ID" value="NZ_CP048113.1"/>
</dbReference>